<protein>
    <submittedName>
        <fullName evidence="1">Uncharacterized protein</fullName>
    </submittedName>
</protein>
<evidence type="ECO:0000313" key="2">
    <source>
        <dbReference type="Proteomes" id="UP001281147"/>
    </source>
</evidence>
<dbReference type="EMBL" id="JAUTXU010000132">
    <property type="protein sequence ID" value="KAK3705092.1"/>
    <property type="molecule type" value="Genomic_DNA"/>
</dbReference>
<organism evidence="1 2">
    <name type="scientific">Vermiconidia calcicola</name>
    <dbReference type="NCBI Taxonomy" id="1690605"/>
    <lineage>
        <taxon>Eukaryota</taxon>
        <taxon>Fungi</taxon>
        <taxon>Dikarya</taxon>
        <taxon>Ascomycota</taxon>
        <taxon>Pezizomycotina</taxon>
        <taxon>Dothideomycetes</taxon>
        <taxon>Dothideomycetidae</taxon>
        <taxon>Mycosphaerellales</taxon>
        <taxon>Extremaceae</taxon>
        <taxon>Vermiconidia</taxon>
    </lineage>
</organism>
<gene>
    <name evidence="1" type="ORF">LTR37_013459</name>
</gene>
<dbReference type="Proteomes" id="UP001281147">
    <property type="component" value="Unassembled WGS sequence"/>
</dbReference>
<evidence type="ECO:0000313" key="1">
    <source>
        <dbReference type="EMBL" id="KAK3705092.1"/>
    </source>
</evidence>
<proteinExistence type="predicted"/>
<accession>A0ACC3MWE5</accession>
<name>A0ACC3MWE5_9PEZI</name>
<reference evidence="1" key="1">
    <citation type="submission" date="2023-07" db="EMBL/GenBank/DDBJ databases">
        <title>Black Yeasts Isolated from many extreme environments.</title>
        <authorList>
            <person name="Coleine C."/>
            <person name="Stajich J.E."/>
            <person name="Selbmann L."/>
        </authorList>
    </citation>
    <scope>NUCLEOTIDE SEQUENCE</scope>
    <source>
        <strain evidence="1">CCFEE 5714</strain>
    </source>
</reference>
<comment type="caution">
    <text evidence="1">The sequence shown here is derived from an EMBL/GenBank/DDBJ whole genome shotgun (WGS) entry which is preliminary data.</text>
</comment>
<sequence>MDQSLALNALAPFVALAKSATSPRAAADLITQATSAQNSYVFAELLQQPNVRSLQGHEQYGGHYELLKCFAWGTWEEYKATSNLPDLTDAQALKLRLLSLLTIASSSSKPSDLTYASLCHHLDLASPIDLEHLVTQAIYSNLLAATLNPAAQTVVITSVSPLRDLAPGSIGSMMAELEAWSSRCEGVLGDLEAEIARVTAEAAKRSAGERKTDRQVRAVTEDDKKGGSSLGGIGGRGGHNARGGRKDYDEDPDDEDGMDVDGGMGAGGGKKRSAGGGGGGFSGLMKGFGSGRSGGR</sequence>
<keyword evidence="2" id="KW-1185">Reference proteome</keyword>